<dbReference type="SUPFAM" id="SSF51120">
    <property type="entry name" value="beta-Roll"/>
    <property type="match status" value="2"/>
</dbReference>
<evidence type="ECO:0000256" key="11">
    <source>
        <dbReference type="SAM" id="MobiDB-lite"/>
    </source>
</evidence>
<dbReference type="Pfam" id="PF08548">
    <property type="entry name" value="Peptidase_M10_C"/>
    <property type="match status" value="1"/>
</dbReference>
<dbReference type="InterPro" id="IPR050557">
    <property type="entry name" value="RTX_toxin/Mannuronan_C5-epim"/>
</dbReference>
<gene>
    <name evidence="13" type="ORF">ACFSC3_03520</name>
</gene>
<evidence type="ECO:0000259" key="12">
    <source>
        <dbReference type="SMART" id="SM00235"/>
    </source>
</evidence>
<evidence type="ECO:0000256" key="1">
    <source>
        <dbReference type="ARBA" id="ARBA00001913"/>
    </source>
</evidence>
<dbReference type="PRINTS" id="PR00138">
    <property type="entry name" value="MATRIXIN"/>
</dbReference>
<feature type="compositionally biased region" description="Low complexity" evidence="11">
    <location>
        <begin position="374"/>
        <end position="391"/>
    </location>
</feature>
<comment type="subcellular location">
    <subcellularLocation>
        <location evidence="2">Secreted</location>
    </subcellularLocation>
</comment>
<dbReference type="Gene3D" id="2.150.10.10">
    <property type="entry name" value="Serralysin-like metalloprotease, C-terminal"/>
    <property type="match status" value="2"/>
</dbReference>
<dbReference type="Pfam" id="PF00413">
    <property type="entry name" value="Peptidase_M10"/>
    <property type="match status" value="1"/>
</dbReference>
<organism evidence="13 14">
    <name type="scientific">Sphingomonas floccifaciens</name>
    <dbReference type="NCBI Taxonomy" id="1844115"/>
    <lineage>
        <taxon>Bacteria</taxon>
        <taxon>Pseudomonadati</taxon>
        <taxon>Pseudomonadota</taxon>
        <taxon>Alphaproteobacteria</taxon>
        <taxon>Sphingomonadales</taxon>
        <taxon>Sphingomonadaceae</taxon>
        <taxon>Sphingomonas</taxon>
    </lineage>
</organism>
<dbReference type="EMBL" id="JBHUFC010000002">
    <property type="protein sequence ID" value="MFD1786635.1"/>
    <property type="molecule type" value="Genomic_DNA"/>
</dbReference>
<dbReference type="Pfam" id="PF13205">
    <property type="entry name" value="Big_5"/>
    <property type="match status" value="1"/>
</dbReference>
<dbReference type="SMART" id="SM00235">
    <property type="entry name" value="ZnMc"/>
    <property type="match status" value="1"/>
</dbReference>
<dbReference type="RefSeq" id="WP_380938800.1">
    <property type="nucleotide sequence ID" value="NZ_JBHUFC010000002.1"/>
</dbReference>
<dbReference type="InterPro" id="IPR001818">
    <property type="entry name" value="Pept_M10_metallopeptidase"/>
</dbReference>
<evidence type="ECO:0000313" key="13">
    <source>
        <dbReference type="EMBL" id="MFD1786635.1"/>
    </source>
</evidence>
<feature type="compositionally biased region" description="Acidic residues" evidence="11">
    <location>
        <begin position="392"/>
        <end position="401"/>
    </location>
</feature>
<comment type="similarity">
    <text evidence="3">Belongs to the peptidase M10B family.</text>
</comment>
<evidence type="ECO:0000256" key="8">
    <source>
        <dbReference type="ARBA" id="ARBA00022737"/>
    </source>
</evidence>
<protein>
    <submittedName>
        <fullName evidence="13">M10 family metallopeptidase C-terminal domain-containing protein</fullName>
    </submittedName>
</protein>
<sequence>MSQVTLSNSEIIAALTRTGRRLGSGQFAFSVPTDTSTWPTYAAGTEPFSTYSIVTAEQAAAFRKAIATWDELIAPNFTEVADNASGRGEIRVAFTSYDMDANTGAYAYQSVPTTPGGKSGDIWINANSRTESFASGFNFELLVHEIGHSLGLAHSFESPAVPAPYENTRYTVMSYTPGSSTDVVTFYGSGNSIRSSTKTAATVTPMVLDIVAVQSLYGADPTTRAGDNSYTFDQSDTSLRTIYDAGGTDTIDLSNFTRPNTIDLRPGAYSSIGIFSREDQIAYWTAQFPNFASFIRSSLSTGTLYTGVENLGIAMSTVIENATGGSAGDTIIGNAAANILLGLGGDDTLLGGDGNDRLDGGSGNDTLSGENGDDTLLGGTGNDTLNGNAGDDTLDGGDGDDTLYGWEGNDRLIGGAGNDMMTGGAGSDTYVLRDAVGGTDRISFIAAEDWFDLGGKLFTSAATNAGQTTLTYDGGQVILYDTITLETANARVLGFSGVRAVPFPGNGTTGLSPFEDIRFVFSNAVARGNGTITLTGPNGFVETYGAGDARVRVSGNVLTIDPAAVLQAGQTYQLSIAAGAVTVGGAAYDGLSGYSFTTRAIDTATRFQLLVPDGAGATVSGTGTVFGSRGGMQDVVVLDTPGQVLFDPSFNGGGDRIRVSGAASAYSVTRSGSTLFLNDGDSVIGVPVGSSATDIVFADGIRTLTFNLTDQTMRLGGQVVTITTSALTAAATNAGVFGTADFALGSQMVMASKASATVNGTVTVFGLREPTGDIYAGAAVPSRVSSEVVRIGSGAKVTLDPSFNAGGDVVVFSGDAATYTAVRTGSSIVLSSATEQVTIPVGTVGATIRFDDAERTLVFDTSANAMKLGAQTVDFSAVTVAAPGAQTTVALTGSQSAAGGDFRFVHSGDATPVVTLAGFGRGDTLVLQGSADRYVFGGTDGDVTLSYVGSDGMLRTTTLTGIADPAIGIHDRASAEAAAGFAIFGV</sequence>
<dbReference type="SUPFAM" id="SSF55486">
    <property type="entry name" value="Metalloproteases ('zincins'), catalytic domain"/>
    <property type="match status" value="1"/>
</dbReference>
<keyword evidence="6" id="KW-0479">Metal-binding</keyword>
<dbReference type="PANTHER" id="PTHR38340">
    <property type="entry name" value="S-LAYER PROTEIN"/>
    <property type="match status" value="1"/>
</dbReference>
<evidence type="ECO:0000256" key="2">
    <source>
        <dbReference type="ARBA" id="ARBA00004613"/>
    </source>
</evidence>
<dbReference type="InterPro" id="IPR001343">
    <property type="entry name" value="Hemolysn_Ca-bd"/>
</dbReference>
<keyword evidence="10" id="KW-0862">Zinc</keyword>
<proteinExistence type="inferred from homology"/>
<dbReference type="Pfam" id="PF00353">
    <property type="entry name" value="HemolysinCabind"/>
    <property type="match status" value="2"/>
</dbReference>
<keyword evidence="4" id="KW-0964">Secreted</keyword>
<evidence type="ECO:0000256" key="10">
    <source>
        <dbReference type="ARBA" id="ARBA00022833"/>
    </source>
</evidence>
<dbReference type="PRINTS" id="PR00313">
    <property type="entry name" value="CABNDNGRPT"/>
</dbReference>
<dbReference type="InterPro" id="IPR032812">
    <property type="entry name" value="SbsA_Ig"/>
</dbReference>
<reference evidence="14" key="1">
    <citation type="journal article" date="2019" name="Int. J. Syst. Evol. Microbiol.">
        <title>The Global Catalogue of Microorganisms (GCM) 10K type strain sequencing project: providing services to taxonomists for standard genome sequencing and annotation.</title>
        <authorList>
            <consortium name="The Broad Institute Genomics Platform"/>
            <consortium name="The Broad Institute Genome Sequencing Center for Infectious Disease"/>
            <person name="Wu L."/>
            <person name="Ma J."/>
        </authorList>
    </citation>
    <scope>NUCLEOTIDE SEQUENCE [LARGE SCALE GENOMIC DNA]</scope>
    <source>
        <strain evidence="14">Q85</strain>
    </source>
</reference>
<dbReference type="PROSITE" id="PS00330">
    <property type="entry name" value="HEMOLYSIN_CALCIUM"/>
    <property type="match status" value="2"/>
</dbReference>
<name>A0ABW4NCZ7_9SPHN</name>
<comment type="caution">
    <text evidence="13">The sequence shown here is derived from an EMBL/GenBank/DDBJ whole genome shotgun (WGS) entry which is preliminary data.</text>
</comment>
<keyword evidence="7" id="KW-0732">Signal</keyword>
<evidence type="ECO:0000256" key="3">
    <source>
        <dbReference type="ARBA" id="ARBA00009490"/>
    </source>
</evidence>
<dbReference type="InterPro" id="IPR011049">
    <property type="entry name" value="Serralysin-like_metalloprot_C"/>
</dbReference>
<keyword evidence="5" id="KW-0645">Protease</keyword>
<keyword evidence="8" id="KW-0677">Repeat</keyword>
<dbReference type="InterPro" id="IPR018511">
    <property type="entry name" value="Hemolysin-typ_Ca-bd_CS"/>
</dbReference>
<evidence type="ECO:0000256" key="6">
    <source>
        <dbReference type="ARBA" id="ARBA00022723"/>
    </source>
</evidence>
<dbReference type="Gene3D" id="3.40.390.10">
    <property type="entry name" value="Collagenase (Catalytic Domain)"/>
    <property type="match status" value="1"/>
</dbReference>
<dbReference type="InterPro" id="IPR024079">
    <property type="entry name" value="MetalloPept_cat_dom_sf"/>
</dbReference>
<keyword evidence="9" id="KW-0378">Hydrolase</keyword>
<keyword evidence="14" id="KW-1185">Reference proteome</keyword>
<evidence type="ECO:0000256" key="9">
    <source>
        <dbReference type="ARBA" id="ARBA00022801"/>
    </source>
</evidence>
<accession>A0ABW4NCZ7</accession>
<feature type="region of interest" description="Disordered" evidence="11">
    <location>
        <begin position="354"/>
        <end position="401"/>
    </location>
</feature>
<evidence type="ECO:0000313" key="14">
    <source>
        <dbReference type="Proteomes" id="UP001597283"/>
    </source>
</evidence>
<dbReference type="InterPro" id="IPR021190">
    <property type="entry name" value="Pept_M10A"/>
</dbReference>
<dbReference type="InterPro" id="IPR034033">
    <property type="entry name" value="Serralysin-like"/>
</dbReference>
<dbReference type="Proteomes" id="UP001597283">
    <property type="component" value="Unassembled WGS sequence"/>
</dbReference>
<dbReference type="PANTHER" id="PTHR38340:SF1">
    <property type="entry name" value="S-LAYER PROTEIN"/>
    <property type="match status" value="1"/>
</dbReference>
<evidence type="ECO:0000256" key="7">
    <source>
        <dbReference type="ARBA" id="ARBA00022729"/>
    </source>
</evidence>
<feature type="domain" description="Peptidase metallopeptidase" evidence="12">
    <location>
        <begin position="34"/>
        <end position="189"/>
    </location>
</feature>
<evidence type="ECO:0000256" key="5">
    <source>
        <dbReference type="ARBA" id="ARBA00022670"/>
    </source>
</evidence>
<dbReference type="CDD" id="cd04277">
    <property type="entry name" value="ZnMc_serralysin_like"/>
    <property type="match status" value="1"/>
</dbReference>
<dbReference type="InterPro" id="IPR013858">
    <property type="entry name" value="Peptidase_M10B_C"/>
</dbReference>
<comment type="cofactor">
    <cofactor evidence="1">
        <name>Ca(2+)</name>
        <dbReference type="ChEBI" id="CHEBI:29108"/>
    </cofactor>
</comment>
<dbReference type="InterPro" id="IPR006026">
    <property type="entry name" value="Peptidase_Metallo"/>
</dbReference>
<evidence type="ECO:0000256" key="4">
    <source>
        <dbReference type="ARBA" id="ARBA00022525"/>
    </source>
</evidence>